<keyword evidence="2 3" id="KW-0560">Oxidoreductase</keyword>
<evidence type="ECO:0000256" key="3">
    <source>
        <dbReference type="PIRNR" id="PIRNR036492"/>
    </source>
</evidence>
<dbReference type="InterPro" id="IPR029510">
    <property type="entry name" value="Ald_DH_CS_GLU"/>
</dbReference>
<dbReference type="PANTHER" id="PTHR43570">
    <property type="entry name" value="ALDEHYDE DEHYDROGENASE"/>
    <property type="match status" value="1"/>
</dbReference>
<evidence type="ECO:0000256" key="6">
    <source>
        <dbReference type="RuleBase" id="RU003345"/>
    </source>
</evidence>
<dbReference type="Proteomes" id="UP000291286">
    <property type="component" value="Unassembled WGS sequence"/>
</dbReference>
<dbReference type="Pfam" id="PF00171">
    <property type="entry name" value="Aldedh"/>
    <property type="match status" value="1"/>
</dbReference>
<sequence>MTSPPRPHAGGGRRAATTAILYRRSRKGKRRMYDKIELERVLHAQRADLLREGDASLPARRDRVSRMALALLENIDALADTLSADYGWRPAPVSKAFDALSWVHDIEQTLDHLEQWMAPRTVLGGFVQAKPKGVVGIMGAWNFPLALTFQPAMAALAAGNRVMLNFPEQHPRTGALLREIFSARFDEREVALFNGDLGTAQHFSTLRFDHLFFTGSPEVGALVAQATAKNLVPATLELGGKNPVVVARDADLALAATRITSSRLLNGGQVCLCPDYVLVPEERFEEFVGHLEARFRAVTGDWLHNPAIVPLVNERNYDRVLALIDDALAQGAQKIEPLPEHQLRQLPDRASRRIAPTLLIDVPEGAQVNAHEVFGPVLVLMPYAEIGQAIDYIARRPAPLAAYWYGEDGADFRQFLCRTTSGGVARNDGFVHAMLPDAPFGGVGNSGSGAYHGRAGFDTFTHYRTVANGAGPRGAADAFVDGTMLQEAAHAGLDGAIAAAIDGFRKRAGL</sequence>
<comment type="similarity">
    <text evidence="1 3 6">Belongs to the aldehyde dehydrogenase family.</text>
</comment>
<evidence type="ECO:0000313" key="9">
    <source>
        <dbReference type="Proteomes" id="UP000291286"/>
    </source>
</evidence>
<evidence type="ECO:0000256" key="5">
    <source>
        <dbReference type="PROSITE-ProRule" id="PRU10007"/>
    </source>
</evidence>
<evidence type="ECO:0000256" key="2">
    <source>
        <dbReference type="ARBA" id="ARBA00023002"/>
    </source>
</evidence>
<comment type="caution">
    <text evidence="8">The sequence shown here is derived from an EMBL/GenBank/DDBJ whole genome shotgun (WGS) entry which is preliminary data.</text>
</comment>
<dbReference type="PANTHER" id="PTHR43570:SF16">
    <property type="entry name" value="ALDEHYDE DEHYDROGENASE TYPE III, ISOFORM Q"/>
    <property type="match status" value="1"/>
</dbReference>
<evidence type="ECO:0000259" key="7">
    <source>
        <dbReference type="Pfam" id="PF00171"/>
    </source>
</evidence>
<dbReference type="InterPro" id="IPR012394">
    <property type="entry name" value="Aldehyde_DH_NAD(P)"/>
</dbReference>
<name>A0A4V2HDT4_9GAMM</name>
<dbReference type="InterPro" id="IPR016162">
    <property type="entry name" value="Ald_DH_N"/>
</dbReference>
<dbReference type="InterPro" id="IPR016161">
    <property type="entry name" value="Ald_DH/histidinol_DH"/>
</dbReference>
<dbReference type="GO" id="GO:0006081">
    <property type="term" value="P:aldehyde metabolic process"/>
    <property type="evidence" value="ECO:0007669"/>
    <property type="project" value="InterPro"/>
</dbReference>
<dbReference type="InterPro" id="IPR016160">
    <property type="entry name" value="Ald_DH_CS_CYS"/>
</dbReference>
<dbReference type="PROSITE" id="PS00687">
    <property type="entry name" value="ALDEHYDE_DEHYDR_GLU"/>
    <property type="match status" value="1"/>
</dbReference>
<organism evidence="8 9">
    <name type="scientific">Pseudoxanthomonas winnipegensis</name>
    <dbReference type="NCBI Taxonomy" id="2480810"/>
    <lineage>
        <taxon>Bacteria</taxon>
        <taxon>Pseudomonadati</taxon>
        <taxon>Pseudomonadota</taxon>
        <taxon>Gammaproteobacteria</taxon>
        <taxon>Lysobacterales</taxon>
        <taxon>Lysobacteraceae</taxon>
        <taxon>Pseudoxanthomonas</taxon>
    </lineage>
</organism>
<evidence type="ECO:0000313" key="8">
    <source>
        <dbReference type="EMBL" id="TAA28915.1"/>
    </source>
</evidence>
<dbReference type="Gene3D" id="3.40.605.10">
    <property type="entry name" value="Aldehyde Dehydrogenase, Chain A, domain 1"/>
    <property type="match status" value="1"/>
</dbReference>
<dbReference type="InterPro" id="IPR016163">
    <property type="entry name" value="Ald_DH_C"/>
</dbReference>
<accession>A0A4V2HDT4</accession>
<protein>
    <recommendedName>
        <fullName evidence="3">Aldehyde dehydrogenase</fullName>
    </recommendedName>
</protein>
<feature type="active site" evidence="4">
    <location>
        <position position="271"/>
    </location>
</feature>
<dbReference type="PROSITE" id="PS00070">
    <property type="entry name" value="ALDEHYDE_DEHYDR_CYS"/>
    <property type="match status" value="1"/>
</dbReference>
<dbReference type="AlphaFoldDB" id="A0A4V2HDT4"/>
<dbReference type="Gene3D" id="3.40.309.10">
    <property type="entry name" value="Aldehyde Dehydrogenase, Chain A, domain 2"/>
    <property type="match status" value="1"/>
</dbReference>
<feature type="domain" description="Aldehyde dehydrogenase" evidence="7">
    <location>
        <begin position="53"/>
        <end position="466"/>
    </location>
</feature>
<evidence type="ECO:0000256" key="4">
    <source>
        <dbReference type="PIRSR" id="PIRSR036492-1"/>
    </source>
</evidence>
<dbReference type="GO" id="GO:0005737">
    <property type="term" value="C:cytoplasm"/>
    <property type="evidence" value="ECO:0007669"/>
    <property type="project" value="TreeGrafter"/>
</dbReference>
<dbReference type="InterPro" id="IPR015590">
    <property type="entry name" value="Aldehyde_DH_dom"/>
</dbReference>
<proteinExistence type="inferred from homology"/>
<dbReference type="GO" id="GO:0004029">
    <property type="term" value="F:aldehyde dehydrogenase (NAD+) activity"/>
    <property type="evidence" value="ECO:0007669"/>
    <property type="project" value="TreeGrafter"/>
</dbReference>
<feature type="active site" evidence="4 5">
    <location>
        <position position="237"/>
    </location>
</feature>
<reference evidence="8 9" key="1">
    <citation type="submission" date="2019-02" db="EMBL/GenBank/DDBJ databases">
        <title>WGS of Pseudoxanthomonas species novum from clinical isolates.</title>
        <authorList>
            <person name="Bernier A.-M."/>
            <person name="Bernard K."/>
            <person name="Vachon A."/>
        </authorList>
    </citation>
    <scope>NUCLEOTIDE SEQUENCE [LARGE SCALE GENOMIC DNA]</scope>
    <source>
        <strain evidence="8 9">NML171202</strain>
    </source>
</reference>
<evidence type="ECO:0000256" key="1">
    <source>
        <dbReference type="ARBA" id="ARBA00009986"/>
    </source>
</evidence>
<dbReference type="SUPFAM" id="SSF53720">
    <property type="entry name" value="ALDH-like"/>
    <property type="match status" value="1"/>
</dbReference>
<dbReference type="PIRSF" id="PIRSF036492">
    <property type="entry name" value="ALDH"/>
    <property type="match status" value="1"/>
</dbReference>
<dbReference type="EMBL" id="SHMB01000004">
    <property type="protein sequence ID" value="TAA28915.1"/>
    <property type="molecule type" value="Genomic_DNA"/>
</dbReference>
<gene>
    <name evidence="8" type="ORF">EA661_11490</name>
</gene>